<organism evidence="2 3">
    <name type="scientific">Kwoniella shandongensis</name>
    <dbReference type="NCBI Taxonomy" id="1734106"/>
    <lineage>
        <taxon>Eukaryota</taxon>
        <taxon>Fungi</taxon>
        <taxon>Dikarya</taxon>
        <taxon>Basidiomycota</taxon>
        <taxon>Agaricomycotina</taxon>
        <taxon>Tremellomycetes</taxon>
        <taxon>Tremellales</taxon>
        <taxon>Cryptococcaceae</taxon>
        <taxon>Kwoniella</taxon>
    </lineage>
</organism>
<dbReference type="KEGG" id="ksn:43589206"/>
<dbReference type="InterPro" id="IPR001005">
    <property type="entry name" value="SANT/Myb"/>
</dbReference>
<dbReference type="SUPFAM" id="SSF46689">
    <property type="entry name" value="Homeodomain-like"/>
    <property type="match status" value="1"/>
</dbReference>
<accession>A0A5M6C345</accession>
<proteinExistence type="predicted"/>
<dbReference type="EMBL" id="CP144061">
    <property type="protein sequence ID" value="WWD21556.1"/>
    <property type="molecule type" value="Genomic_DNA"/>
</dbReference>
<evidence type="ECO:0000313" key="2">
    <source>
        <dbReference type="EMBL" id="WWD21556.1"/>
    </source>
</evidence>
<feature type="region of interest" description="Disordered" evidence="1">
    <location>
        <begin position="1"/>
        <end position="27"/>
    </location>
</feature>
<dbReference type="InterPro" id="IPR009057">
    <property type="entry name" value="Homeodomain-like_sf"/>
</dbReference>
<gene>
    <name evidence="2" type="ORF">CI109_106042</name>
</gene>
<reference evidence="2" key="1">
    <citation type="submission" date="2017-08" db="EMBL/GenBank/DDBJ databases">
        <authorList>
            <person name="Cuomo C."/>
            <person name="Billmyre B."/>
            <person name="Heitman J."/>
        </authorList>
    </citation>
    <scope>NUCLEOTIDE SEQUENCE</scope>
    <source>
        <strain evidence="2">CBS 12478</strain>
    </source>
</reference>
<dbReference type="GeneID" id="43589206"/>
<dbReference type="RefSeq" id="XP_031860577.1">
    <property type="nucleotide sequence ID" value="XM_032005065.1"/>
</dbReference>
<protein>
    <submittedName>
        <fullName evidence="2">Uncharacterized protein</fullName>
    </submittedName>
</protein>
<dbReference type="OrthoDB" id="2143914at2759"/>
<evidence type="ECO:0000313" key="3">
    <source>
        <dbReference type="Proteomes" id="UP000322225"/>
    </source>
</evidence>
<dbReference type="PROSITE" id="PS50090">
    <property type="entry name" value="MYB_LIKE"/>
    <property type="match status" value="1"/>
</dbReference>
<dbReference type="AlphaFoldDB" id="A0A5M6C345"/>
<sequence length="74" mass="8390">MPAIRKSQATSTSSTNETTPTKGWSKEQKAQLFFHVVRKGETDWKNAVEGKTGQQAQEQWKKTLLPHIIRTCGF</sequence>
<reference evidence="2" key="2">
    <citation type="submission" date="2024-01" db="EMBL/GenBank/DDBJ databases">
        <title>Comparative genomics of Cryptococcus and Kwoniella reveals pathogenesis evolution and contrasting modes of karyotype evolution via chromosome fusion or intercentromeric recombination.</title>
        <authorList>
            <person name="Coelho M.A."/>
            <person name="David-Palma M."/>
            <person name="Shea T."/>
            <person name="Bowers K."/>
            <person name="McGinley-Smith S."/>
            <person name="Mohammad A.W."/>
            <person name="Gnirke A."/>
            <person name="Yurkov A.M."/>
            <person name="Nowrousian M."/>
            <person name="Sun S."/>
            <person name="Cuomo C.A."/>
            <person name="Heitman J."/>
        </authorList>
    </citation>
    <scope>NUCLEOTIDE SEQUENCE</scope>
    <source>
        <strain evidence="2">CBS 12478</strain>
    </source>
</reference>
<keyword evidence="3" id="KW-1185">Reference proteome</keyword>
<name>A0A5M6C345_9TREE</name>
<evidence type="ECO:0000256" key="1">
    <source>
        <dbReference type="SAM" id="MobiDB-lite"/>
    </source>
</evidence>
<dbReference type="Proteomes" id="UP000322225">
    <property type="component" value="Chromosome 11"/>
</dbReference>
<feature type="compositionally biased region" description="Low complexity" evidence="1">
    <location>
        <begin position="7"/>
        <end position="21"/>
    </location>
</feature>